<dbReference type="RefSeq" id="WP_212526968.1">
    <property type="nucleotide sequence ID" value="NZ_JAGSOG010000011.1"/>
</dbReference>
<feature type="transmembrane region" description="Helical" evidence="1">
    <location>
        <begin position="344"/>
        <end position="365"/>
    </location>
</feature>
<comment type="caution">
    <text evidence="2">The sequence shown here is derived from an EMBL/GenBank/DDBJ whole genome shotgun (WGS) entry which is preliminary data.</text>
</comment>
<feature type="transmembrane region" description="Helical" evidence="1">
    <location>
        <begin position="12"/>
        <end position="34"/>
    </location>
</feature>
<reference evidence="2" key="1">
    <citation type="submission" date="2021-04" db="EMBL/GenBank/DDBJ databases">
        <title>Genome based classification of Actinospica acidithermotolerans sp. nov., an actinobacterium isolated from an Indonesian hot spring.</title>
        <authorList>
            <person name="Kusuma A.B."/>
            <person name="Putra K.E."/>
            <person name="Nafisah S."/>
            <person name="Loh J."/>
            <person name="Nouioui I."/>
            <person name="Goodfellow M."/>
        </authorList>
    </citation>
    <scope>NUCLEOTIDE SEQUENCE</scope>
    <source>
        <strain evidence="2">CSCA 57</strain>
    </source>
</reference>
<feature type="transmembrane region" description="Helical" evidence="1">
    <location>
        <begin position="319"/>
        <end position="337"/>
    </location>
</feature>
<protein>
    <submittedName>
        <fullName evidence="2">Uncharacterized protein</fullName>
    </submittedName>
</protein>
<feature type="transmembrane region" description="Helical" evidence="1">
    <location>
        <begin position="371"/>
        <end position="390"/>
    </location>
</feature>
<feature type="transmembrane region" description="Helical" evidence="1">
    <location>
        <begin position="182"/>
        <end position="201"/>
    </location>
</feature>
<evidence type="ECO:0000313" key="2">
    <source>
        <dbReference type="EMBL" id="MBR7832443.1"/>
    </source>
</evidence>
<feature type="transmembrane region" description="Helical" evidence="1">
    <location>
        <begin position="154"/>
        <end position="176"/>
    </location>
</feature>
<dbReference type="Proteomes" id="UP000675781">
    <property type="component" value="Unassembled WGS sequence"/>
</dbReference>
<keyword evidence="1" id="KW-0812">Transmembrane</keyword>
<feature type="transmembrane region" description="Helical" evidence="1">
    <location>
        <begin position="229"/>
        <end position="246"/>
    </location>
</feature>
<dbReference type="AlphaFoldDB" id="A0A941ELA9"/>
<proteinExistence type="predicted"/>
<evidence type="ECO:0000256" key="1">
    <source>
        <dbReference type="SAM" id="Phobius"/>
    </source>
</evidence>
<sequence>MAMGRGTGRGTGATGILVGGGLLITLLVGLLVALDPQRQQTTWNDTYRYVATIERILGHDAAEARSIALHWYCADEARTSGGATHAATCVAGWTRIGGLAPNTARYNAIFDARPGYPLLVAPFAAVLGLNAGLAVVAWLVTIAAGWLCLLLARLAGLGVAGSLGSMVALYCLPTFFWLQQDLTEGVTLACTLVLLVGSVLVLRGRVVAGLVVSTLAYAAGLLIRYSTFSLQAVCLAGCLFVLALLGPEELRTRRTIRLAGYHAGAFVILTVIPMLLGWPGFRESLTDTFSDHFTHAVPGDLYGHWLSLIGRYIASLGRLYGGDPILPLLVVAGLVLLWRGERLLAALVSAAALTGIGSALAHPLASQGSRLYVQVFLLAVFGLGLGVDLAHRSLLPRLAAERVSRVRREDDVN</sequence>
<organism evidence="2 3">
    <name type="scientific">Actinospica durhamensis</name>
    <dbReference type="NCBI Taxonomy" id="1508375"/>
    <lineage>
        <taxon>Bacteria</taxon>
        <taxon>Bacillati</taxon>
        <taxon>Actinomycetota</taxon>
        <taxon>Actinomycetes</taxon>
        <taxon>Catenulisporales</taxon>
        <taxon>Actinospicaceae</taxon>
        <taxon>Actinospica</taxon>
    </lineage>
</organism>
<keyword evidence="1" id="KW-0472">Membrane</keyword>
<accession>A0A941ELA9</accession>
<name>A0A941ELA9_9ACTN</name>
<keyword evidence="3" id="KW-1185">Reference proteome</keyword>
<evidence type="ECO:0000313" key="3">
    <source>
        <dbReference type="Proteomes" id="UP000675781"/>
    </source>
</evidence>
<keyword evidence="1" id="KW-1133">Transmembrane helix</keyword>
<dbReference type="EMBL" id="JAGSOG010000011">
    <property type="protein sequence ID" value="MBR7832443.1"/>
    <property type="molecule type" value="Genomic_DNA"/>
</dbReference>
<gene>
    <name evidence="2" type="ORF">KDL01_04195</name>
</gene>
<feature type="transmembrane region" description="Helical" evidence="1">
    <location>
        <begin position="123"/>
        <end position="147"/>
    </location>
</feature>
<feature type="transmembrane region" description="Helical" evidence="1">
    <location>
        <begin position="206"/>
        <end position="223"/>
    </location>
</feature>
<feature type="transmembrane region" description="Helical" evidence="1">
    <location>
        <begin position="258"/>
        <end position="281"/>
    </location>
</feature>